<dbReference type="RefSeq" id="WP_002698200.1">
    <property type="nucleotide sequence ID" value="NZ_AAWS01000016.1"/>
</dbReference>
<name>A1ZMS7_MICM2</name>
<dbReference type="AlphaFoldDB" id="A1ZMS7"/>
<dbReference type="OrthoDB" id="5347798at2"/>
<sequence>MDDVLKKLKEILLEEDRKTQEKITRKVDDLQNNIDELRNENLKPVIEKTVRTELKESKDALIEAIYPLIGKLIRKFVQVEFEKLSENVDKQLDRTFSVQNIRKQLIALWEGISHKDLIIKELIPPVVEEVFVIDQESGILHGKYSHNNTIDQDVIAGMLTAIKSFIEDAFQQKTGSLDMIEYGTFKIMIQNSYKFYLTAIVSGSVNTKYKTQLLDYLELFAEQNLTQSLDNLSETDISEKLKTYFDQFNATNK</sequence>
<evidence type="ECO:0000313" key="2">
    <source>
        <dbReference type="EMBL" id="EAY28457.1"/>
    </source>
</evidence>
<dbReference type="eggNOG" id="COG2823">
    <property type="taxonomic scope" value="Bacteria"/>
</dbReference>
<accession>A1ZMS7</accession>
<evidence type="ECO:0008006" key="4">
    <source>
        <dbReference type="Google" id="ProtNLM"/>
    </source>
</evidence>
<keyword evidence="1" id="KW-0175">Coiled coil</keyword>
<gene>
    <name evidence="2" type="ORF">M23134_04020</name>
</gene>
<dbReference type="EMBL" id="AAWS01000016">
    <property type="protein sequence ID" value="EAY28457.1"/>
    <property type="molecule type" value="Genomic_DNA"/>
</dbReference>
<proteinExistence type="predicted"/>
<dbReference type="Proteomes" id="UP000004095">
    <property type="component" value="Unassembled WGS sequence"/>
</dbReference>
<organism evidence="2 3">
    <name type="scientific">Microscilla marina ATCC 23134</name>
    <dbReference type="NCBI Taxonomy" id="313606"/>
    <lineage>
        <taxon>Bacteria</taxon>
        <taxon>Pseudomonadati</taxon>
        <taxon>Bacteroidota</taxon>
        <taxon>Cytophagia</taxon>
        <taxon>Cytophagales</taxon>
        <taxon>Microscillaceae</taxon>
        <taxon>Microscilla</taxon>
    </lineage>
</organism>
<evidence type="ECO:0000313" key="3">
    <source>
        <dbReference type="Proteomes" id="UP000004095"/>
    </source>
</evidence>
<reference evidence="2 3" key="1">
    <citation type="submission" date="2007-01" db="EMBL/GenBank/DDBJ databases">
        <authorList>
            <person name="Haygood M."/>
            <person name="Podell S."/>
            <person name="Anderson C."/>
            <person name="Hopkinson B."/>
            <person name="Roe K."/>
            <person name="Barbeau K."/>
            <person name="Gaasterland T."/>
            <person name="Ferriera S."/>
            <person name="Johnson J."/>
            <person name="Kravitz S."/>
            <person name="Beeson K."/>
            <person name="Sutton G."/>
            <person name="Rogers Y.-H."/>
            <person name="Friedman R."/>
            <person name="Frazier M."/>
            <person name="Venter J.C."/>
        </authorList>
    </citation>
    <scope>NUCLEOTIDE SEQUENCE [LARGE SCALE GENOMIC DNA]</scope>
    <source>
        <strain evidence="2 3">ATCC 23134</strain>
    </source>
</reference>
<comment type="caution">
    <text evidence="2">The sequence shown here is derived from an EMBL/GenBank/DDBJ whole genome shotgun (WGS) entry which is preliminary data.</text>
</comment>
<protein>
    <recommendedName>
        <fullName evidence="4">Cell envelope biogenesis protein OmpA</fullName>
    </recommendedName>
</protein>
<evidence type="ECO:0000256" key="1">
    <source>
        <dbReference type="SAM" id="Coils"/>
    </source>
</evidence>
<feature type="coiled-coil region" evidence="1">
    <location>
        <begin position="13"/>
        <end position="40"/>
    </location>
</feature>
<keyword evidence="3" id="KW-1185">Reference proteome</keyword>